<dbReference type="CDD" id="cd01575">
    <property type="entry name" value="PBP1_GntR"/>
    <property type="match status" value="1"/>
</dbReference>
<dbReference type="GO" id="GO:0003700">
    <property type="term" value="F:DNA-binding transcription factor activity"/>
    <property type="evidence" value="ECO:0007669"/>
    <property type="project" value="TreeGrafter"/>
</dbReference>
<evidence type="ECO:0000259" key="4">
    <source>
        <dbReference type="PROSITE" id="PS50932"/>
    </source>
</evidence>
<reference evidence="6" key="2">
    <citation type="submission" date="2015-01" db="EMBL/GenBank/DDBJ databases">
        <title>Complete genome sequence of Methylobacterium aquaticum strain 22A.</title>
        <authorList>
            <person name="Tani A."/>
            <person name="Ogura Y."/>
            <person name="Hayashi T."/>
        </authorList>
    </citation>
    <scope>NUCLEOTIDE SEQUENCE [LARGE SCALE GENOMIC DNA]</scope>
    <source>
        <strain evidence="6">MA-22A</strain>
    </source>
</reference>
<dbReference type="Gene3D" id="3.40.50.2300">
    <property type="match status" value="2"/>
</dbReference>
<gene>
    <name evidence="5" type="primary">purR</name>
    <name evidence="5" type="ORF">Maq22A_c12760</name>
</gene>
<dbReference type="Proteomes" id="UP000061432">
    <property type="component" value="Chromosome"/>
</dbReference>
<dbReference type="PATRIC" id="fig|270351.10.peg.2468"/>
<name>A0A0C6EZW0_9HYPH</name>
<dbReference type="SMART" id="SM00354">
    <property type="entry name" value="HTH_LACI"/>
    <property type="match status" value="1"/>
</dbReference>
<dbReference type="PANTHER" id="PTHR30146:SF33">
    <property type="entry name" value="TRANSCRIPTIONAL REGULATOR"/>
    <property type="match status" value="1"/>
</dbReference>
<accession>A0A0C6EZW0</accession>
<dbReference type="Pfam" id="PF00356">
    <property type="entry name" value="LacI"/>
    <property type="match status" value="1"/>
</dbReference>
<dbReference type="InterPro" id="IPR000843">
    <property type="entry name" value="HTH_LacI"/>
</dbReference>
<dbReference type="Gene3D" id="1.10.260.40">
    <property type="entry name" value="lambda repressor-like DNA-binding domains"/>
    <property type="match status" value="1"/>
</dbReference>
<dbReference type="InterPro" id="IPR010982">
    <property type="entry name" value="Lambda_DNA-bd_dom_sf"/>
</dbReference>
<dbReference type="SUPFAM" id="SSF53822">
    <property type="entry name" value="Periplasmic binding protein-like I"/>
    <property type="match status" value="1"/>
</dbReference>
<evidence type="ECO:0000313" key="6">
    <source>
        <dbReference type="Proteomes" id="UP000061432"/>
    </source>
</evidence>
<sequence>MADGPTPPRRAPTMRDVSRLAGVSPMTVSRTLAAPARVSQETRARVLAAVDRLGYVPDRGAGSLSSRRTGFVALIVPTLTNPNFADTAAGLTAVLRPRGYQPLIGVTGYSVAEEEAVLRAMLSRRPDAIVVSGMHRSSRARDLLARAGVPVVEIWDRPEAPIDRAVGFSNYEVGRLAARTLAGLGAARIAGLGPERIGEVRDFRGEERLRGFRDGLAEAGRADDLVLHHGRAAGAFAHGAEALAELVARGGAEAVFLVSDISAFGALMECQRRGIRVPQDVRLLGFGDFEIGRQCVPRLSTISVDPDEIGRRTGALLLGLLDGGAGEPAVIDLGFKLLLRESTG</sequence>
<dbReference type="Pfam" id="PF13377">
    <property type="entry name" value="Peripla_BP_3"/>
    <property type="match status" value="1"/>
</dbReference>
<dbReference type="AlphaFoldDB" id="A0A0C6EZW0"/>
<dbReference type="GO" id="GO:0000976">
    <property type="term" value="F:transcription cis-regulatory region binding"/>
    <property type="evidence" value="ECO:0007669"/>
    <property type="project" value="TreeGrafter"/>
</dbReference>
<proteinExistence type="predicted"/>
<dbReference type="SUPFAM" id="SSF47413">
    <property type="entry name" value="lambda repressor-like DNA-binding domains"/>
    <property type="match status" value="1"/>
</dbReference>
<evidence type="ECO:0000256" key="1">
    <source>
        <dbReference type="ARBA" id="ARBA00023015"/>
    </source>
</evidence>
<evidence type="ECO:0000256" key="2">
    <source>
        <dbReference type="ARBA" id="ARBA00023125"/>
    </source>
</evidence>
<dbReference type="PROSITE" id="PS50932">
    <property type="entry name" value="HTH_LACI_2"/>
    <property type="match status" value="1"/>
</dbReference>
<feature type="domain" description="HTH lacI-type" evidence="4">
    <location>
        <begin position="12"/>
        <end position="66"/>
    </location>
</feature>
<reference evidence="5 6" key="1">
    <citation type="journal article" date="2015" name="Genome Announc.">
        <title>Complete Genome Sequence of Methylobacterium aquaticum Strain 22A, Isolated from Racomitrium japonicum Moss.</title>
        <authorList>
            <person name="Tani A."/>
            <person name="Ogura Y."/>
            <person name="Hayashi T."/>
            <person name="Kimbara K."/>
        </authorList>
    </citation>
    <scope>NUCLEOTIDE SEQUENCE [LARGE SCALE GENOMIC DNA]</scope>
    <source>
        <strain evidence="5 6">MA-22A</strain>
    </source>
</reference>
<evidence type="ECO:0000256" key="3">
    <source>
        <dbReference type="ARBA" id="ARBA00023163"/>
    </source>
</evidence>
<keyword evidence="1" id="KW-0805">Transcription regulation</keyword>
<dbReference type="KEGG" id="maqu:Maq22A_c12760"/>
<protein>
    <submittedName>
        <fullName evidence="5">Transcriptional regulator</fullName>
    </submittedName>
</protein>
<dbReference type="PANTHER" id="PTHR30146">
    <property type="entry name" value="LACI-RELATED TRANSCRIPTIONAL REPRESSOR"/>
    <property type="match status" value="1"/>
</dbReference>
<organism evidence="5 6">
    <name type="scientific">Methylobacterium aquaticum</name>
    <dbReference type="NCBI Taxonomy" id="270351"/>
    <lineage>
        <taxon>Bacteria</taxon>
        <taxon>Pseudomonadati</taxon>
        <taxon>Pseudomonadota</taxon>
        <taxon>Alphaproteobacteria</taxon>
        <taxon>Hyphomicrobiales</taxon>
        <taxon>Methylobacteriaceae</taxon>
        <taxon>Methylobacterium</taxon>
    </lineage>
</organism>
<dbReference type="STRING" id="270351.Maq22A_c12760"/>
<dbReference type="EMBL" id="AP014704">
    <property type="protein sequence ID" value="BAQ45791.1"/>
    <property type="molecule type" value="Genomic_DNA"/>
</dbReference>
<evidence type="ECO:0000313" key="5">
    <source>
        <dbReference type="EMBL" id="BAQ45791.1"/>
    </source>
</evidence>
<keyword evidence="3" id="KW-0804">Transcription</keyword>
<keyword evidence="2" id="KW-0238">DNA-binding</keyword>
<dbReference type="InterPro" id="IPR046335">
    <property type="entry name" value="LacI/GalR-like_sensor"/>
</dbReference>
<dbReference type="CDD" id="cd01392">
    <property type="entry name" value="HTH_LacI"/>
    <property type="match status" value="1"/>
</dbReference>
<dbReference type="InterPro" id="IPR028082">
    <property type="entry name" value="Peripla_BP_I"/>
</dbReference>